<comment type="caution">
    <text evidence="8">The sequence shown here is derived from an EMBL/GenBank/DDBJ whole genome shotgun (WGS) entry which is preliminary data.</text>
</comment>
<sequence>MKLTDLTNRELISTELKGSTQKEIIDEMIEKLDGVGVLKSKRKFRKAIEKREEEGSTGIGFGIAIPHGKSKAVTSPQVAFGIKREGVDWKSADGSLAKLIFMIAVPEESAGNEHLKILQMLSRKLMNEEFRESLIHVQTTDDAYKLLEEIE</sequence>
<evidence type="ECO:0000256" key="4">
    <source>
        <dbReference type="ARBA" id="ARBA00022597"/>
    </source>
</evidence>
<proteinExistence type="predicted"/>
<feature type="domain" description="PTS EIIA type-2" evidence="7">
    <location>
        <begin position="5"/>
        <end position="150"/>
    </location>
</feature>
<evidence type="ECO:0000259" key="7">
    <source>
        <dbReference type="PROSITE" id="PS51094"/>
    </source>
</evidence>
<name>A0A0D6ZB17_9BACI</name>
<evidence type="ECO:0000256" key="2">
    <source>
        <dbReference type="ARBA" id="ARBA00022448"/>
    </source>
</evidence>
<keyword evidence="5" id="KW-0808">Transferase</keyword>
<dbReference type="InterPro" id="IPR002178">
    <property type="entry name" value="PTS_EIIA_type-2_dom"/>
</dbReference>
<dbReference type="GO" id="GO:0016020">
    <property type="term" value="C:membrane"/>
    <property type="evidence" value="ECO:0007669"/>
    <property type="project" value="InterPro"/>
</dbReference>
<comment type="subcellular location">
    <subcellularLocation>
        <location evidence="1">Cytoplasm</location>
    </subcellularLocation>
</comment>
<evidence type="ECO:0000256" key="3">
    <source>
        <dbReference type="ARBA" id="ARBA00022553"/>
    </source>
</evidence>
<dbReference type="EMBL" id="JXIQ01000067">
    <property type="protein sequence ID" value="KIY22535.1"/>
    <property type="molecule type" value="Genomic_DNA"/>
</dbReference>
<keyword evidence="9" id="KW-1185">Reference proteome</keyword>
<dbReference type="Gene3D" id="3.40.930.10">
    <property type="entry name" value="Mannitol-specific EII, Chain A"/>
    <property type="match status" value="1"/>
</dbReference>
<keyword evidence="4" id="KW-0762">Sugar transport</keyword>
<keyword evidence="2" id="KW-0813">Transport</keyword>
<keyword evidence="3" id="KW-0597">Phosphoprotein</keyword>
<dbReference type="GO" id="GO:0008982">
    <property type="term" value="F:protein-N(PI)-phosphohistidine-sugar phosphotransferase activity"/>
    <property type="evidence" value="ECO:0007669"/>
    <property type="project" value="InterPro"/>
</dbReference>
<dbReference type="NCBIfam" id="TIGR00848">
    <property type="entry name" value="fruA"/>
    <property type="match status" value="1"/>
</dbReference>
<dbReference type="PROSITE" id="PS51094">
    <property type="entry name" value="PTS_EIIA_TYPE_2"/>
    <property type="match status" value="1"/>
</dbReference>
<evidence type="ECO:0000313" key="9">
    <source>
        <dbReference type="Proteomes" id="UP000032512"/>
    </source>
</evidence>
<dbReference type="InterPro" id="IPR051541">
    <property type="entry name" value="PTS_SugarTrans_NitroReg"/>
</dbReference>
<dbReference type="InterPro" id="IPR004715">
    <property type="entry name" value="PTS_IIA_fruc"/>
</dbReference>
<dbReference type="FunFam" id="3.40.930.10:FF:000009">
    <property type="entry name" value="PTS system, fructose specific IIABC component"/>
    <property type="match status" value="1"/>
</dbReference>
<dbReference type="Proteomes" id="UP000032512">
    <property type="component" value="Unassembled WGS sequence"/>
</dbReference>
<dbReference type="GO" id="GO:0009401">
    <property type="term" value="P:phosphoenolpyruvate-dependent sugar phosphotransferase system"/>
    <property type="evidence" value="ECO:0007669"/>
    <property type="project" value="UniProtKB-KW"/>
</dbReference>
<protein>
    <submittedName>
        <fullName evidence="8">PTS fructose transporter subunit IIA</fullName>
    </submittedName>
</protein>
<dbReference type="GO" id="GO:0005737">
    <property type="term" value="C:cytoplasm"/>
    <property type="evidence" value="ECO:0007669"/>
    <property type="project" value="UniProtKB-SubCell"/>
</dbReference>
<reference evidence="8 9" key="1">
    <citation type="submission" date="2015-01" db="EMBL/GenBank/DDBJ databases">
        <title>Draft genome sequences of the supercritical CO2 tolerant bacteria Bacillus subterraneus MITOT1 and Bacillus cereus MIT0214.</title>
        <authorList>
            <person name="Peet K.C."/>
            <person name="Thompson J.R."/>
        </authorList>
    </citation>
    <scope>NUCLEOTIDE SEQUENCE [LARGE SCALE GENOMIC DNA]</scope>
    <source>
        <strain evidence="8 9">MITOT1</strain>
    </source>
</reference>
<evidence type="ECO:0000256" key="6">
    <source>
        <dbReference type="ARBA" id="ARBA00022683"/>
    </source>
</evidence>
<dbReference type="PANTHER" id="PTHR47738:SF2">
    <property type="entry name" value="PTS SYSTEM FRUCTOSE-LIKE EIIA COMPONENT"/>
    <property type="match status" value="1"/>
</dbReference>
<evidence type="ECO:0000256" key="1">
    <source>
        <dbReference type="ARBA" id="ARBA00004496"/>
    </source>
</evidence>
<evidence type="ECO:0000313" key="8">
    <source>
        <dbReference type="EMBL" id="KIY22535.1"/>
    </source>
</evidence>
<keyword evidence="6" id="KW-0598">Phosphotransferase system</keyword>
<accession>A0A0D6ZB17</accession>
<dbReference type="InterPro" id="IPR016152">
    <property type="entry name" value="PTrfase/Anion_transptr"/>
</dbReference>
<dbReference type="PROSITE" id="PS00372">
    <property type="entry name" value="PTS_EIIA_TYPE_2_HIS"/>
    <property type="match status" value="1"/>
</dbReference>
<dbReference type="SUPFAM" id="SSF55804">
    <property type="entry name" value="Phoshotransferase/anion transport protein"/>
    <property type="match status" value="1"/>
</dbReference>
<dbReference type="PATRIC" id="fig|285983.3.peg.125"/>
<organism evidence="8 9">
    <name type="scientific">Mesobacillus subterraneus</name>
    <dbReference type="NCBI Taxonomy" id="285983"/>
    <lineage>
        <taxon>Bacteria</taxon>
        <taxon>Bacillati</taxon>
        <taxon>Bacillota</taxon>
        <taxon>Bacilli</taxon>
        <taxon>Bacillales</taxon>
        <taxon>Bacillaceae</taxon>
        <taxon>Mesobacillus</taxon>
    </lineage>
</organism>
<dbReference type="PANTHER" id="PTHR47738">
    <property type="entry name" value="PTS SYSTEM FRUCTOSE-LIKE EIIA COMPONENT-RELATED"/>
    <property type="match status" value="1"/>
</dbReference>
<dbReference type="Pfam" id="PF00359">
    <property type="entry name" value="PTS_EIIA_2"/>
    <property type="match status" value="1"/>
</dbReference>
<dbReference type="AlphaFoldDB" id="A0A0D6ZB17"/>
<evidence type="ECO:0000256" key="5">
    <source>
        <dbReference type="ARBA" id="ARBA00022679"/>
    </source>
</evidence>
<gene>
    <name evidence="8" type="ORF">UB32_08080</name>
</gene>
<dbReference type="CDD" id="cd00211">
    <property type="entry name" value="PTS_IIA_fru"/>
    <property type="match status" value="1"/>
</dbReference>